<accession>A0A099CZC1</accession>
<dbReference type="InterPro" id="IPR004680">
    <property type="entry name" value="Cit_transptr-like_dom"/>
</dbReference>
<dbReference type="RefSeq" id="WP_043103258.1">
    <property type="nucleotide sequence ID" value="NZ_JACHET010000001.1"/>
</dbReference>
<keyword evidence="3 6" id="KW-0812">Transmembrane</keyword>
<feature type="transmembrane region" description="Helical" evidence="6">
    <location>
        <begin position="161"/>
        <end position="183"/>
    </location>
</feature>
<feature type="transmembrane region" description="Helical" evidence="6">
    <location>
        <begin position="286"/>
        <end position="307"/>
    </location>
</feature>
<evidence type="ECO:0000313" key="9">
    <source>
        <dbReference type="EMBL" id="MBB6183772.1"/>
    </source>
</evidence>
<dbReference type="GO" id="GO:0055085">
    <property type="term" value="P:transmembrane transport"/>
    <property type="evidence" value="ECO:0007669"/>
    <property type="project" value="InterPro"/>
</dbReference>
<dbReference type="OrthoDB" id="3177666at2"/>
<dbReference type="EMBL" id="JACHET010000001">
    <property type="protein sequence ID" value="MBB6183772.1"/>
    <property type="molecule type" value="Genomic_DNA"/>
</dbReference>
<evidence type="ECO:0000256" key="6">
    <source>
        <dbReference type="SAM" id="Phobius"/>
    </source>
</evidence>
<keyword evidence="2" id="KW-0813">Transport</keyword>
<evidence type="ECO:0000256" key="1">
    <source>
        <dbReference type="ARBA" id="ARBA00004141"/>
    </source>
</evidence>
<comment type="subcellular location">
    <subcellularLocation>
        <location evidence="1">Membrane</location>
        <topology evidence="1">Multi-pass membrane protein</topology>
    </subcellularLocation>
</comment>
<protein>
    <submittedName>
        <fullName evidence="9">Na+/H+ antiporter NhaD/arsenite permease-like protein</fullName>
    </submittedName>
</protein>
<feature type="transmembrane region" description="Helical" evidence="6">
    <location>
        <begin position="348"/>
        <end position="368"/>
    </location>
</feature>
<dbReference type="Pfam" id="PF03600">
    <property type="entry name" value="CitMHS"/>
    <property type="match status" value="1"/>
</dbReference>
<reference evidence="9 11" key="2">
    <citation type="submission" date="2020-08" db="EMBL/GenBank/DDBJ databases">
        <title>Genomic Encyclopedia of Type Strains, Phase IV (KMG-IV): sequencing the most valuable type-strain genomes for metagenomic binning, comparative biology and taxonomic classification.</title>
        <authorList>
            <person name="Goeker M."/>
        </authorList>
    </citation>
    <scope>NUCLEOTIDE SEQUENCE [LARGE SCALE GENOMIC DNA]</scope>
    <source>
        <strain evidence="9 11">DSM 107085</strain>
    </source>
</reference>
<feature type="transmembrane region" description="Helical" evidence="6">
    <location>
        <begin position="313"/>
        <end position="336"/>
    </location>
</feature>
<evidence type="ECO:0000313" key="8">
    <source>
        <dbReference type="EMBL" id="KGI78380.1"/>
    </source>
</evidence>
<dbReference type="AlphaFoldDB" id="A0A099CZC1"/>
<dbReference type="Proteomes" id="UP000029708">
    <property type="component" value="Unassembled WGS sequence"/>
</dbReference>
<gene>
    <name evidence="9" type="ORF">HNQ86_001117</name>
    <name evidence="8" type="ORF">LF63_0105560</name>
</gene>
<proteinExistence type="predicted"/>
<sequence>MRTTRATDLLRRHWMPALLCVLTVALALIDPRPWHDWARWLDPRALGSLLALLAVAQAMRESGLVQRLARRMLARVRSQRALVSLLLLLSAAAAMLLTNDVSLFLVLPLALALCELAALPRLRVVALVALAVNAGSTLSPIGNPQNLLLWRQSGVGMLHFVAAMAPVVGIMAVCLFAALWGLIPRRALERVDAPPQRTPFDRRLAVVSTVLLLALLVLLEGGYETVALLLVLFVLAIVRRGALARLDWSLMASIALMLLGLGHLAELPMVQGAMSHLHLQRPEITLFTGALLSQVVSNVPATVALMHRVPDPLWLAVAVNIGGAGLAIGSLANLIALRLEGSAAAWRVFHRVSVPYFLVVLALSWWLLHP</sequence>
<comment type="caution">
    <text evidence="8">The sequence shown here is derived from an EMBL/GenBank/DDBJ whole genome shotgun (WGS) entry which is preliminary data.</text>
</comment>
<evidence type="ECO:0000256" key="5">
    <source>
        <dbReference type="ARBA" id="ARBA00023136"/>
    </source>
</evidence>
<keyword evidence="5 6" id="KW-0472">Membrane</keyword>
<reference evidence="8 10" key="1">
    <citation type="submission" date="2014-09" db="EMBL/GenBank/DDBJ databases">
        <title>Xanthomonadaceae 3.5X direct submission.</title>
        <authorList>
            <person name="Fang T."/>
            <person name="Wang H."/>
        </authorList>
    </citation>
    <scope>NUCLEOTIDE SEQUENCE [LARGE SCALE GENOMIC DNA]</scope>
    <source>
        <strain evidence="8 10">3.5X</strain>
    </source>
</reference>
<feature type="domain" description="Citrate transporter-like" evidence="7">
    <location>
        <begin position="16"/>
        <end position="309"/>
    </location>
</feature>
<evidence type="ECO:0000256" key="3">
    <source>
        <dbReference type="ARBA" id="ARBA00022692"/>
    </source>
</evidence>
<dbReference type="HOGENOM" id="CLU_063025_1_0_6"/>
<evidence type="ECO:0000259" key="7">
    <source>
        <dbReference type="Pfam" id="PF03600"/>
    </source>
</evidence>
<feature type="transmembrane region" description="Helical" evidence="6">
    <location>
        <begin position="12"/>
        <end position="29"/>
    </location>
</feature>
<evidence type="ECO:0000313" key="10">
    <source>
        <dbReference type="Proteomes" id="UP000029708"/>
    </source>
</evidence>
<dbReference type="PANTHER" id="PTHR43568:SF1">
    <property type="entry name" value="P PROTEIN"/>
    <property type="match status" value="1"/>
</dbReference>
<dbReference type="STRING" id="1543381.LF63_0105560"/>
<keyword evidence="4 6" id="KW-1133">Transmembrane helix</keyword>
<feature type="transmembrane region" description="Helical" evidence="6">
    <location>
        <begin position="41"/>
        <end position="59"/>
    </location>
</feature>
<evidence type="ECO:0000256" key="2">
    <source>
        <dbReference type="ARBA" id="ARBA00022448"/>
    </source>
</evidence>
<dbReference type="Proteomes" id="UP000560000">
    <property type="component" value="Unassembled WGS sequence"/>
</dbReference>
<name>A0A099CZC1_9GAMM</name>
<keyword evidence="10" id="KW-1185">Reference proteome</keyword>
<feature type="transmembrane region" description="Helical" evidence="6">
    <location>
        <begin position="80"/>
        <end position="97"/>
    </location>
</feature>
<feature type="transmembrane region" description="Helical" evidence="6">
    <location>
        <begin position="204"/>
        <end position="236"/>
    </location>
</feature>
<feature type="transmembrane region" description="Helical" evidence="6">
    <location>
        <begin position="248"/>
        <end position="265"/>
    </location>
</feature>
<dbReference type="GO" id="GO:0016020">
    <property type="term" value="C:membrane"/>
    <property type="evidence" value="ECO:0007669"/>
    <property type="project" value="UniProtKB-SubCell"/>
</dbReference>
<dbReference type="EMBL" id="JROI01000010">
    <property type="protein sequence ID" value="KGI78380.1"/>
    <property type="molecule type" value="Genomic_DNA"/>
</dbReference>
<dbReference type="PANTHER" id="PTHR43568">
    <property type="entry name" value="P PROTEIN"/>
    <property type="match status" value="1"/>
</dbReference>
<evidence type="ECO:0000313" key="11">
    <source>
        <dbReference type="Proteomes" id="UP000560000"/>
    </source>
</evidence>
<evidence type="ECO:0000256" key="4">
    <source>
        <dbReference type="ARBA" id="ARBA00022989"/>
    </source>
</evidence>
<dbReference type="InterPro" id="IPR051475">
    <property type="entry name" value="Diverse_Ion_Transporter"/>
</dbReference>
<organism evidence="8 10">
    <name type="scientific">Oleiagrimonas soli</name>
    <dbReference type="NCBI Taxonomy" id="1543381"/>
    <lineage>
        <taxon>Bacteria</taxon>
        <taxon>Pseudomonadati</taxon>
        <taxon>Pseudomonadota</taxon>
        <taxon>Gammaproteobacteria</taxon>
        <taxon>Lysobacterales</taxon>
        <taxon>Rhodanobacteraceae</taxon>
        <taxon>Oleiagrimonas</taxon>
    </lineage>
</organism>